<proteinExistence type="predicted"/>
<evidence type="ECO:0008006" key="3">
    <source>
        <dbReference type="Google" id="ProtNLM"/>
    </source>
</evidence>
<dbReference type="EMBL" id="QGKX02001347">
    <property type="protein sequence ID" value="KAF3526178.1"/>
    <property type="molecule type" value="Genomic_DNA"/>
</dbReference>
<gene>
    <name evidence="1" type="ORF">F2Q69_00047699</name>
</gene>
<sequence length="140" mass="15753">MTKLVTVEETITCGGGSRSKPQARAEDMRRIDANASGWIWAIESMCSLRKNKVIFAVEASDLLGAVIRRPAWPSFRWFSHRIIGSLNSVGHWKLELIARKANLSAFLIAKSVISENLPQSYVARSHTRWVVLVSVLLKYE</sequence>
<evidence type="ECO:0000313" key="1">
    <source>
        <dbReference type="EMBL" id="KAF3526178.1"/>
    </source>
</evidence>
<protein>
    <recommendedName>
        <fullName evidence="3">RNase H type-1 domain-containing protein</fullName>
    </recommendedName>
</protein>
<name>A0A8S9PXW8_BRACR</name>
<accession>A0A8S9PXW8</accession>
<reference evidence="1" key="1">
    <citation type="submission" date="2019-12" db="EMBL/GenBank/DDBJ databases">
        <title>Genome sequencing and annotation of Brassica cretica.</title>
        <authorList>
            <person name="Studholme D.J."/>
            <person name="Sarris P."/>
        </authorList>
    </citation>
    <scope>NUCLEOTIDE SEQUENCE</scope>
    <source>
        <strain evidence="1">PFS-109/04</strain>
        <tissue evidence="1">Leaf</tissue>
    </source>
</reference>
<evidence type="ECO:0000313" key="2">
    <source>
        <dbReference type="Proteomes" id="UP000712600"/>
    </source>
</evidence>
<dbReference type="AlphaFoldDB" id="A0A8S9PXW8"/>
<dbReference type="Proteomes" id="UP000712600">
    <property type="component" value="Unassembled WGS sequence"/>
</dbReference>
<comment type="caution">
    <text evidence="1">The sequence shown here is derived from an EMBL/GenBank/DDBJ whole genome shotgun (WGS) entry which is preliminary data.</text>
</comment>
<organism evidence="1 2">
    <name type="scientific">Brassica cretica</name>
    <name type="common">Mustard</name>
    <dbReference type="NCBI Taxonomy" id="69181"/>
    <lineage>
        <taxon>Eukaryota</taxon>
        <taxon>Viridiplantae</taxon>
        <taxon>Streptophyta</taxon>
        <taxon>Embryophyta</taxon>
        <taxon>Tracheophyta</taxon>
        <taxon>Spermatophyta</taxon>
        <taxon>Magnoliopsida</taxon>
        <taxon>eudicotyledons</taxon>
        <taxon>Gunneridae</taxon>
        <taxon>Pentapetalae</taxon>
        <taxon>rosids</taxon>
        <taxon>malvids</taxon>
        <taxon>Brassicales</taxon>
        <taxon>Brassicaceae</taxon>
        <taxon>Brassiceae</taxon>
        <taxon>Brassica</taxon>
    </lineage>
</organism>